<evidence type="ECO:0008006" key="4">
    <source>
        <dbReference type="Google" id="ProtNLM"/>
    </source>
</evidence>
<feature type="transmembrane region" description="Helical" evidence="1">
    <location>
        <begin position="6"/>
        <end position="28"/>
    </location>
</feature>
<gene>
    <name evidence="2" type="ORF">KILIM_065_00350</name>
</gene>
<evidence type="ECO:0000313" key="2">
    <source>
        <dbReference type="EMBL" id="GAB97357.1"/>
    </source>
</evidence>
<sequence length="115" mass="11783">MAVLYTILVIAHWGGVAALIAGYTLSVGSGVINPVMVWGARIQLLVGLALVGVGEMTDHDFNHAKIGVKLVLALAVVVLAEISRARAKRGAGQPVLTHAAAGAAVVNALVALLWN</sequence>
<proteinExistence type="predicted"/>
<organism evidence="2 3">
    <name type="scientific">Kineosphaera limosa NBRC 100340</name>
    <dbReference type="NCBI Taxonomy" id="1184609"/>
    <lineage>
        <taxon>Bacteria</taxon>
        <taxon>Bacillati</taxon>
        <taxon>Actinomycetota</taxon>
        <taxon>Actinomycetes</taxon>
        <taxon>Micrococcales</taxon>
        <taxon>Dermatophilaceae</taxon>
        <taxon>Kineosphaera</taxon>
    </lineage>
</organism>
<accession>K6WZ39</accession>
<feature type="transmembrane region" description="Helical" evidence="1">
    <location>
        <begin position="95"/>
        <end position="114"/>
    </location>
</feature>
<comment type="caution">
    <text evidence="2">The sequence shown here is derived from an EMBL/GenBank/DDBJ whole genome shotgun (WGS) entry which is preliminary data.</text>
</comment>
<dbReference type="AlphaFoldDB" id="K6WZ39"/>
<keyword evidence="3" id="KW-1185">Reference proteome</keyword>
<name>K6WZ39_9MICO</name>
<dbReference type="eggNOG" id="ENOG5032Q44">
    <property type="taxonomic scope" value="Bacteria"/>
</dbReference>
<dbReference type="RefSeq" id="WP_006593889.1">
    <property type="nucleotide sequence ID" value="NZ_BAHD01000065.1"/>
</dbReference>
<dbReference type="OrthoDB" id="3830423at2"/>
<evidence type="ECO:0000256" key="1">
    <source>
        <dbReference type="SAM" id="Phobius"/>
    </source>
</evidence>
<evidence type="ECO:0000313" key="3">
    <source>
        <dbReference type="Proteomes" id="UP000008366"/>
    </source>
</evidence>
<feature type="transmembrane region" description="Helical" evidence="1">
    <location>
        <begin position="66"/>
        <end position="83"/>
    </location>
</feature>
<dbReference type="STRING" id="1184609.KILIM_065_00350"/>
<keyword evidence="1" id="KW-0472">Membrane</keyword>
<keyword evidence="1" id="KW-0812">Transmembrane</keyword>
<keyword evidence="1" id="KW-1133">Transmembrane helix</keyword>
<protein>
    <recommendedName>
        <fullName evidence="4">Integral membrane protein</fullName>
    </recommendedName>
</protein>
<reference evidence="2 3" key="1">
    <citation type="submission" date="2012-08" db="EMBL/GenBank/DDBJ databases">
        <title>Whole genome shotgun sequence of Kineosphaera limosa NBRC 100340.</title>
        <authorList>
            <person name="Yoshida I."/>
            <person name="Isaki S."/>
            <person name="Hosoyama A."/>
            <person name="Tsuchikane K."/>
            <person name="Katsumata H."/>
            <person name="Ando Y."/>
            <person name="Ohji S."/>
            <person name="Hamada M."/>
            <person name="Tamura T."/>
            <person name="Yamazoe A."/>
            <person name="Yamazaki S."/>
            <person name="Fujita N."/>
        </authorList>
    </citation>
    <scope>NUCLEOTIDE SEQUENCE [LARGE SCALE GENOMIC DNA]</scope>
    <source>
        <strain evidence="2 3">NBRC 100340</strain>
    </source>
</reference>
<dbReference type="Proteomes" id="UP000008366">
    <property type="component" value="Unassembled WGS sequence"/>
</dbReference>
<feature type="transmembrane region" description="Helical" evidence="1">
    <location>
        <begin position="35"/>
        <end position="54"/>
    </location>
</feature>
<dbReference type="EMBL" id="BAHD01000065">
    <property type="protein sequence ID" value="GAB97357.1"/>
    <property type="molecule type" value="Genomic_DNA"/>
</dbReference>